<proteinExistence type="predicted"/>
<dbReference type="AlphaFoldDB" id="A0A7X0LLY5"/>
<dbReference type="Pfam" id="PF05751">
    <property type="entry name" value="FixH"/>
    <property type="match status" value="1"/>
</dbReference>
<keyword evidence="1" id="KW-0472">Membrane</keyword>
<feature type="transmembrane region" description="Helical" evidence="1">
    <location>
        <begin position="20"/>
        <end position="41"/>
    </location>
</feature>
<evidence type="ECO:0008006" key="4">
    <source>
        <dbReference type="Google" id="ProtNLM"/>
    </source>
</evidence>
<evidence type="ECO:0000313" key="3">
    <source>
        <dbReference type="Proteomes" id="UP000541810"/>
    </source>
</evidence>
<protein>
    <recommendedName>
        <fullName evidence="4">Nitrogen fixation protein FixH</fullName>
    </recommendedName>
</protein>
<keyword evidence="1" id="KW-1133">Transmembrane helix</keyword>
<name>A0A7X0LLY5_9BACT</name>
<organism evidence="2 3">
    <name type="scientific">Algisphaera agarilytica</name>
    <dbReference type="NCBI Taxonomy" id="1385975"/>
    <lineage>
        <taxon>Bacteria</taxon>
        <taxon>Pseudomonadati</taxon>
        <taxon>Planctomycetota</taxon>
        <taxon>Phycisphaerae</taxon>
        <taxon>Phycisphaerales</taxon>
        <taxon>Phycisphaeraceae</taxon>
        <taxon>Algisphaera</taxon>
    </lineage>
</organism>
<gene>
    <name evidence="2" type="ORF">HNQ40_003313</name>
</gene>
<sequence length="181" mass="19276">MNETTPSNAASIKGRVRWPLIVVGLLAGHATLIITAVTFAVGGSGRGVVSDYYTKAVDFDQHKAELAASAELGWEVRLTPGSLVDEQGQRLITATLSDASDLPMDGATINLRLTRLADGRVIETEFLPNADRAGAYQTAADCPAPGWYVADLVVEHDGQRFIQKHEIQARGGVALFTEDGA</sequence>
<dbReference type="InterPro" id="IPR008620">
    <property type="entry name" value="FixH"/>
</dbReference>
<keyword evidence="1" id="KW-0812">Transmembrane</keyword>
<evidence type="ECO:0000313" key="2">
    <source>
        <dbReference type="EMBL" id="MBB6431507.1"/>
    </source>
</evidence>
<evidence type="ECO:0000256" key="1">
    <source>
        <dbReference type="SAM" id="Phobius"/>
    </source>
</evidence>
<dbReference type="EMBL" id="JACHGY010000001">
    <property type="protein sequence ID" value="MBB6431507.1"/>
    <property type="molecule type" value="Genomic_DNA"/>
</dbReference>
<reference evidence="2 3" key="1">
    <citation type="submission" date="2020-08" db="EMBL/GenBank/DDBJ databases">
        <title>Genomic Encyclopedia of Type Strains, Phase IV (KMG-IV): sequencing the most valuable type-strain genomes for metagenomic binning, comparative biology and taxonomic classification.</title>
        <authorList>
            <person name="Goeker M."/>
        </authorList>
    </citation>
    <scope>NUCLEOTIDE SEQUENCE [LARGE SCALE GENOMIC DNA]</scope>
    <source>
        <strain evidence="2 3">DSM 103725</strain>
    </source>
</reference>
<dbReference type="Proteomes" id="UP000541810">
    <property type="component" value="Unassembled WGS sequence"/>
</dbReference>
<dbReference type="RefSeq" id="WP_184678971.1">
    <property type="nucleotide sequence ID" value="NZ_JACHGY010000001.1"/>
</dbReference>
<keyword evidence="3" id="KW-1185">Reference proteome</keyword>
<accession>A0A7X0LLY5</accession>
<comment type="caution">
    <text evidence="2">The sequence shown here is derived from an EMBL/GenBank/DDBJ whole genome shotgun (WGS) entry which is preliminary data.</text>
</comment>